<dbReference type="Proteomes" id="UP000479000">
    <property type="component" value="Unassembled WGS sequence"/>
</dbReference>
<reference evidence="1 2" key="1">
    <citation type="submission" date="2020-02" db="EMBL/GenBank/DDBJ databases">
        <authorList>
            <person name="Ferguson B K."/>
        </authorList>
    </citation>
    <scope>NUCLEOTIDE SEQUENCE [LARGE SCALE GENOMIC DNA]</scope>
</reference>
<gene>
    <name evidence="1" type="ORF">NTEN_LOCUS24569</name>
</gene>
<protein>
    <submittedName>
        <fullName evidence="1">Uncharacterized protein</fullName>
    </submittedName>
</protein>
<dbReference type="EMBL" id="CADCXU010036233">
    <property type="protein sequence ID" value="CAB0021044.1"/>
    <property type="molecule type" value="Genomic_DNA"/>
</dbReference>
<evidence type="ECO:0000313" key="1">
    <source>
        <dbReference type="EMBL" id="CAB0021044.1"/>
    </source>
</evidence>
<sequence length="86" mass="8990">MGDHSIKFDRGSPGNVTIIGSVVTKPGSKWMYGNISGGRDPGPSGGTAPSVSRQLNWLPILSEPVAITTLIGSPVICSRWPLCLSL</sequence>
<accession>A0A6H5HSF0</accession>
<dbReference type="AlphaFoldDB" id="A0A6H5HSF0"/>
<keyword evidence="2" id="KW-1185">Reference proteome</keyword>
<organism evidence="1 2">
    <name type="scientific">Nesidiocoris tenuis</name>
    <dbReference type="NCBI Taxonomy" id="355587"/>
    <lineage>
        <taxon>Eukaryota</taxon>
        <taxon>Metazoa</taxon>
        <taxon>Ecdysozoa</taxon>
        <taxon>Arthropoda</taxon>
        <taxon>Hexapoda</taxon>
        <taxon>Insecta</taxon>
        <taxon>Pterygota</taxon>
        <taxon>Neoptera</taxon>
        <taxon>Paraneoptera</taxon>
        <taxon>Hemiptera</taxon>
        <taxon>Heteroptera</taxon>
        <taxon>Panheteroptera</taxon>
        <taxon>Cimicomorpha</taxon>
        <taxon>Miridae</taxon>
        <taxon>Dicyphina</taxon>
        <taxon>Nesidiocoris</taxon>
    </lineage>
</organism>
<feature type="non-terminal residue" evidence="1">
    <location>
        <position position="86"/>
    </location>
</feature>
<proteinExistence type="predicted"/>
<evidence type="ECO:0000313" key="2">
    <source>
        <dbReference type="Proteomes" id="UP000479000"/>
    </source>
</evidence>
<name>A0A6H5HSF0_9HEMI</name>